<dbReference type="SUPFAM" id="SSF53681">
    <property type="entry name" value="Aspartate/glutamate racemase"/>
    <property type="match status" value="2"/>
</dbReference>
<accession>A0A5B9PF25</accession>
<organism evidence="3 4">
    <name type="scientific">Mariniblastus fucicola</name>
    <dbReference type="NCBI Taxonomy" id="980251"/>
    <lineage>
        <taxon>Bacteria</taxon>
        <taxon>Pseudomonadati</taxon>
        <taxon>Planctomycetota</taxon>
        <taxon>Planctomycetia</taxon>
        <taxon>Pirellulales</taxon>
        <taxon>Pirellulaceae</taxon>
        <taxon>Mariniblastus</taxon>
    </lineage>
</organism>
<dbReference type="RefSeq" id="WP_075083252.1">
    <property type="nucleotide sequence ID" value="NZ_CP042912.1"/>
</dbReference>
<dbReference type="AlphaFoldDB" id="A0A5B9PF25"/>
<name>A0A5B9PF25_9BACT</name>
<dbReference type="PANTHER" id="PTHR21198:SF7">
    <property type="entry name" value="ASPARTATE-GLUTAMATE RACEMASE FAMILY"/>
    <property type="match status" value="1"/>
</dbReference>
<dbReference type="InterPro" id="IPR015942">
    <property type="entry name" value="Asp/Glu/hydantoin_racemase"/>
</dbReference>
<dbReference type="InterPro" id="IPR001920">
    <property type="entry name" value="Asp/Glu_race"/>
</dbReference>
<evidence type="ECO:0000256" key="2">
    <source>
        <dbReference type="ARBA" id="ARBA00023235"/>
    </source>
</evidence>
<comment type="similarity">
    <text evidence="1">Belongs to the aspartate/glutamate racemases family.</text>
</comment>
<proteinExistence type="inferred from homology"/>
<dbReference type="NCBIfam" id="TIGR00035">
    <property type="entry name" value="asp_race"/>
    <property type="match status" value="1"/>
</dbReference>
<dbReference type="EC" id="5.1.1.-" evidence="3"/>
<dbReference type="InterPro" id="IPR033134">
    <property type="entry name" value="Asp/Glu_racemase_AS_2"/>
</dbReference>
<dbReference type="InterPro" id="IPR004380">
    <property type="entry name" value="Asp_race"/>
</dbReference>
<dbReference type="PROSITE" id="PS00924">
    <property type="entry name" value="ASP_GLU_RACEMASE_2"/>
    <property type="match status" value="1"/>
</dbReference>
<dbReference type="PANTHER" id="PTHR21198">
    <property type="entry name" value="GLUTAMATE RACEMASE"/>
    <property type="match status" value="1"/>
</dbReference>
<dbReference type="EMBL" id="CP042912">
    <property type="protein sequence ID" value="QEG21503.1"/>
    <property type="molecule type" value="Genomic_DNA"/>
</dbReference>
<dbReference type="Pfam" id="PF01177">
    <property type="entry name" value="Asp_Glu_race"/>
    <property type="match status" value="1"/>
</dbReference>
<keyword evidence="4" id="KW-1185">Reference proteome</keyword>
<dbReference type="GO" id="GO:0047661">
    <property type="term" value="F:amino-acid racemase activity"/>
    <property type="evidence" value="ECO:0007669"/>
    <property type="project" value="InterPro"/>
</dbReference>
<protein>
    <submittedName>
        <fullName evidence="3">Putative amino-acid racemase</fullName>
        <ecNumber evidence="3">5.1.1.-</ecNumber>
    </submittedName>
</protein>
<reference evidence="3 4" key="1">
    <citation type="submission" date="2019-08" db="EMBL/GenBank/DDBJ databases">
        <title>Deep-cultivation of Planctomycetes and their phenomic and genomic characterization uncovers novel biology.</title>
        <authorList>
            <person name="Wiegand S."/>
            <person name="Jogler M."/>
            <person name="Boedeker C."/>
            <person name="Pinto D."/>
            <person name="Vollmers J."/>
            <person name="Rivas-Marin E."/>
            <person name="Kohn T."/>
            <person name="Peeters S.H."/>
            <person name="Heuer A."/>
            <person name="Rast P."/>
            <person name="Oberbeckmann S."/>
            <person name="Bunk B."/>
            <person name="Jeske O."/>
            <person name="Meyerdierks A."/>
            <person name="Storesund J.E."/>
            <person name="Kallscheuer N."/>
            <person name="Luecker S."/>
            <person name="Lage O.M."/>
            <person name="Pohl T."/>
            <person name="Merkel B.J."/>
            <person name="Hornburger P."/>
            <person name="Mueller R.-W."/>
            <person name="Bruemmer F."/>
            <person name="Labrenz M."/>
            <person name="Spormann A.M."/>
            <person name="Op den Camp H."/>
            <person name="Overmann J."/>
            <person name="Amann R."/>
            <person name="Jetten M.S.M."/>
            <person name="Mascher T."/>
            <person name="Medema M.H."/>
            <person name="Devos D.P."/>
            <person name="Kaster A.-K."/>
            <person name="Ovreas L."/>
            <person name="Rohde M."/>
            <person name="Galperin M.Y."/>
            <person name="Jogler C."/>
        </authorList>
    </citation>
    <scope>NUCLEOTIDE SEQUENCE [LARGE SCALE GENOMIC DNA]</scope>
    <source>
        <strain evidence="3 4">FC18</strain>
    </source>
</reference>
<keyword evidence="2 3" id="KW-0413">Isomerase</keyword>
<evidence type="ECO:0000313" key="4">
    <source>
        <dbReference type="Proteomes" id="UP000322214"/>
    </source>
</evidence>
<evidence type="ECO:0000256" key="1">
    <source>
        <dbReference type="ARBA" id="ARBA00007847"/>
    </source>
</evidence>
<gene>
    <name evidence="3" type="primary">racX</name>
    <name evidence="3" type="ORF">MFFC18_13590</name>
</gene>
<dbReference type="STRING" id="980251.GCA_001642875_00332"/>
<dbReference type="Proteomes" id="UP000322214">
    <property type="component" value="Chromosome"/>
</dbReference>
<sequence length="231" mass="25529">MRTLGLIGGTSWHSTIEYYREINQAVNEHFGNNTNPPLMLYSLNQFAIHAFQREGRWDEIARLISDAAERLEKGGAEGLMFCANTPHKVYETVLTAVNVPIIHICDATSKAIQSKQISKVGLIGTRFTMEESFMVDRFAANGVEAIVPESAAEVTELHRIIQEELTFGNIESRSKSFVHRAIGSLIQRGAEGIVLGCTEFPLMFAAGELQVPTFSTTEIHARAATEFVLAD</sequence>
<dbReference type="KEGG" id="mff:MFFC18_13590"/>
<evidence type="ECO:0000313" key="3">
    <source>
        <dbReference type="EMBL" id="QEG21503.1"/>
    </source>
</evidence>
<dbReference type="Gene3D" id="3.40.50.1860">
    <property type="match status" value="2"/>
</dbReference>